<dbReference type="RefSeq" id="WP_147663392.1">
    <property type="nucleotide sequence ID" value="NZ_CP042905.2"/>
</dbReference>
<evidence type="ECO:0000256" key="2">
    <source>
        <dbReference type="ARBA" id="ARBA00022801"/>
    </source>
</evidence>
<dbReference type="Gene3D" id="3.20.20.80">
    <property type="entry name" value="Glycosidases"/>
    <property type="match status" value="1"/>
</dbReference>
<dbReference type="SUPFAM" id="SSF49785">
    <property type="entry name" value="Galactose-binding domain-like"/>
    <property type="match status" value="1"/>
</dbReference>
<feature type="domain" description="Glycosyl hydrolases family 2 sugar binding" evidence="6">
    <location>
        <begin position="4"/>
        <end position="156"/>
    </location>
</feature>
<evidence type="ECO:0000313" key="7">
    <source>
        <dbReference type="EMBL" id="QEE16517.1"/>
    </source>
</evidence>
<evidence type="ECO:0000259" key="5">
    <source>
        <dbReference type="Pfam" id="PF02836"/>
    </source>
</evidence>
<dbReference type="InterPro" id="IPR006103">
    <property type="entry name" value="Glyco_hydro_2_cat"/>
</dbReference>
<sequence length="710" mass="83674">MNIELNGKWFFFIDEADIGKKNEWYTPQWFQDNMKKGEIIQVPSNFNTLKGLDKYNGIVWYFLELPNIPYRPLSHEYSIEFDGSNYLTEIWINGYKLGTHEGGSIPFRLEFSSRILSLTKNYLAVRINPALQKNGLPSDRNHLFNWGGIFRNVSIILLEKTRVYKIKVNTEFIDNKLDSALIKLEYSIKNPQEYLDRCYLEQIEPEIEYEIFYLGHFFAGTTQYNKVLIQTGAQYINPEQSPPLEHISHDFKDVEKYFADIPEIQQNSENNIESEPIFTQYSVKQNLNLENIENYSKLNQCEDKAEEIKIIAKPKRRIDDLNNIFSIAIQNPSLWSPESPDLYEISLRLNGIDEDKHIRFGFRKIDIKSNHIYLNNRPICIKGISLREELISVGQNISISDRRKDIIDIKSLGFNAIRTISPHDETTLEIADEEGLLIFEDIPLYAFSDFNSLKTTKLASNYIQKLIKRDYNHPSVIIWSLGSDLPVERLECRRLMKQLVNIARKIDSTRLITYETNRYLLDPLRKNTNCDLSCVSLSLGKNYKLISIFNFILDMIYYSNRNFPLIISKFGLEAKKGTKRSKELYSETYQMLFISYILRILNAKPYISGWFLHTYRDFRSPNRLNKYQQGFDRNGLTEEIKKWDDKKLLGRQINYVIDVKETPNRFSLVLAYFFSYLLKPFELFTSLVKYFRIKYLTKPTSKYYSHNREN</sequence>
<reference evidence="7 8" key="1">
    <citation type="journal article" date="2020" name="Nature">
        <title>Isolation of an archaeon at the prokaryote-eukaryote interface.</title>
        <authorList>
            <person name="Imachi H."/>
            <person name="Nobu M.K."/>
            <person name="Nakahara N."/>
            <person name="Morono Y."/>
            <person name="Ogawara M."/>
            <person name="Takaki Y."/>
            <person name="Takano Y."/>
            <person name="Uematsu K."/>
            <person name="Ikuta T."/>
            <person name="Ito M."/>
            <person name="Matsui Y."/>
            <person name="Miyazaki M."/>
            <person name="Murata K."/>
            <person name="Saito Y."/>
            <person name="Sakai S."/>
            <person name="Song C."/>
            <person name="Tasumi E."/>
            <person name="Yamanaka Y."/>
            <person name="Yamaguchi T."/>
            <person name="Kamagata Y."/>
            <person name="Tamaki H."/>
            <person name="Takai K."/>
        </authorList>
    </citation>
    <scope>NUCLEOTIDE SEQUENCE [LARGE SCALE GENOMIC DNA]</scope>
    <source>
        <strain evidence="7 8">MK-D1</strain>
    </source>
</reference>
<dbReference type="OrthoDB" id="38162at2157"/>
<dbReference type="InterPro" id="IPR006104">
    <property type="entry name" value="Glyco_hydro_2_N"/>
</dbReference>
<dbReference type="PANTHER" id="PTHR42732:SF1">
    <property type="entry name" value="BETA-MANNOSIDASE"/>
    <property type="match status" value="1"/>
</dbReference>
<dbReference type="Pfam" id="PF02836">
    <property type="entry name" value="Glyco_hydro_2_C"/>
    <property type="match status" value="1"/>
</dbReference>
<dbReference type="KEGG" id="psyt:DSAG12_02347"/>
<name>A0A5B9DCB8_9ARCH</name>
<evidence type="ECO:0000256" key="1">
    <source>
        <dbReference type="ARBA" id="ARBA00007401"/>
    </source>
</evidence>
<evidence type="ECO:0000259" key="6">
    <source>
        <dbReference type="Pfam" id="PF02837"/>
    </source>
</evidence>
<reference evidence="7 8" key="2">
    <citation type="journal article" date="2024" name="Int. J. Syst. Evol. Microbiol.">
        <title>Promethearchaeum syntrophicum gen. nov., sp. nov., an anaerobic, obligately syntrophic archaeon, the first isolate of the lineage 'Asgard' archaea, and proposal of the new archaeal phylum Promethearchaeota phyl. nov. and kingdom Promethearchaeati regn. nov.</title>
        <authorList>
            <person name="Imachi H."/>
            <person name="Nobu M.K."/>
            <person name="Kato S."/>
            <person name="Takaki Y."/>
            <person name="Miyazaki M."/>
            <person name="Miyata M."/>
            <person name="Ogawara M."/>
            <person name="Saito Y."/>
            <person name="Sakai S."/>
            <person name="Tahara Y.O."/>
            <person name="Takano Y."/>
            <person name="Tasumi E."/>
            <person name="Uematsu K."/>
            <person name="Yoshimura T."/>
            <person name="Itoh T."/>
            <person name="Ohkuma M."/>
            <person name="Takai K."/>
        </authorList>
    </citation>
    <scope>NUCLEOTIDE SEQUENCE [LARGE SCALE GENOMIC DNA]</scope>
    <source>
        <strain evidence="7 8">MK-D1</strain>
    </source>
</reference>
<keyword evidence="8" id="KW-1185">Reference proteome</keyword>
<dbReference type="AlphaFoldDB" id="A0A5B9DCB8"/>
<organism evidence="7 8">
    <name type="scientific">Promethearchaeum syntrophicum</name>
    <dbReference type="NCBI Taxonomy" id="2594042"/>
    <lineage>
        <taxon>Archaea</taxon>
        <taxon>Promethearchaeati</taxon>
        <taxon>Promethearchaeota</taxon>
        <taxon>Promethearchaeia</taxon>
        <taxon>Promethearchaeales</taxon>
        <taxon>Promethearchaeaceae</taxon>
        <taxon>Promethearchaeum</taxon>
    </lineage>
</organism>
<dbReference type="InterPro" id="IPR036156">
    <property type="entry name" value="Beta-gal/glucu_dom_sf"/>
</dbReference>
<dbReference type="InterPro" id="IPR013783">
    <property type="entry name" value="Ig-like_fold"/>
</dbReference>
<dbReference type="Pfam" id="PF00703">
    <property type="entry name" value="Glyco_hydro_2"/>
    <property type="match status" value="1"/>
</dbReference>
<comment type="similarity">
    <text evidence="1">Belongs to the glycosyl hydrolase 2 family.</text>
</comment>
<dbReference type="GO" id="GO:0005975">
    <property type="term" value="P:carbohydrate metabolic process"/>
    <property type="evidence" value="ECO:0007669"/>
    <property type="project" value="InterPro"/>
</dbReference>
<dbReference type="SUPFAM" id="SSF51445">
    <property type="entry name" value="(Trans)glycosidases"/>
    <property type="match status" value="1"/>
</dbReference>
<keyword evidence="2 7" id="KW-0378">Hydrolase</keyword>
<dbReference type="InterPro" id="IPR006102">
    <property type="entry name" value="Ig-like_GH2"/>
</dbReference>
<dbReference type="InterPro" id="IPR017853">
    <property type="entry name" value="GH"/>
</dbReference>
<dbReference type="EMBL" id="CP042905">
    <property type="protein sequence ID" value="QEE16517.1"/>
    <property type="molecule type" value="Genomic_DNA"/>
</dbReference>
<keyword evidence="3" id="KW-0326">Glycosidase</keyword>
<feature type="domain" description="Glycoside hydrolase family 2 catalytic" evidence="5">
    <location>
        <begin position="365"/>
        <end position="620"/>
    </location>
</feature>
<dbReference type="Gene3D" id="2.60.120.260">
    <property type="entry name" value="Galactose-binding domain-like"/>
    <property type="match status" value="1"/>
</dbReference>
<evidence type="ECO:0000259" key="4">
    <source>
        <dbReference type="Pfam" id="PF00703"/>
    </source>
</evidence>
<dbReference type="GO" id="GO:0004553">
    <property type="term" value="F:hydrolase activity, hydrolyzing O-glycosyl compounds"/>
    <property type="evidence" value="ECO:0007669"/>
    <property type="project" value="InterPro"/>
</dbReference>
<dbReference type="Proteomes" id="UP000321408">
    <property type="component" value="Chromosome"/>
</dbReference>
<accession>A0A5B9DCB8</accession>
<dbReference type="Pfam" id="PF02837">
    <property type="entry name" value="Glyco_hydro_2_N"/>
    <property type="match status" value="1"/>
</dbReference>
<protein>
    <submittedName>
        <fullName evidence="7">Glycoside hydrolase family 2 TIM barrel-domain containing protein</fullName>
    </submittedName>
</protein>
<evidence type="ECO:0000256" key="3">
    <source>
        <dbReference type="ARBA" id="ARBA00023295"/>
    </source>
</evidence>
<dbReference type="GeneID" id="41330335"/>
<dbReference type="Gene3D" id="2.60.40.10">
    <property type="entry name" value="Immunoglobulins"/>
    <property type="match status" value="1"/>
</dbReference>
<feature type="domain" description="Glycoside hydrolase family 2 immunoglobulin-like beta-sandwich" evidence="4">
    <location>
        <begin position="301"/>
        <end position="363"/>
    </location>
</feature>
<dbReference type="InterPro" id="IPR008979">
    <property type="entry name" value="Galactose-bd-like_sf"/>
</dbReference>
<evidence type="ECO:0000313" key="8">
    <source>
        <dbReference type="Proteomes" id="UP000321408"/>
    </source>
</evidence>
<gene>
    <name evidence="7" type="ORF">DSAG12_02347</name>
</gene>
<dbReference type="InterPro" id="IPR051913">
    <property type="entry name" value="GH2_Domain-Containing"/>
</dbReference>
<proteinExistence type="inferred from homology"/>
<dbReference type="PANTHER" id="PTHR42732">
    <property type="entry name" value="BETA-GALACTOSIDASE"/>
    <property type="match status" value="1"/>
</dbReference>
<dbReference type="SUPFAM" id="SSF49303">
    <property type="entry name" value="beta-Galactosidase/glucuronidase domain"/>
    <property type="match status" value="1"/>
</dbReference>